<feature type="transmembrane region" description="Helical" evidence="6">
    <location>
        <begin position="313"/>
        <end position="331"/>
    </location>
</feature>
<evidence type="ECO:0000313" key="8">
    <source>
        <dbReference type="Proteomes" id="UP000664398"/>
    </source>
</evidence>
<dbReference type="CDD" id="cd06579">
    <property type="entry name" value="TM_PBP1_transp_AraH_like"/>
    <property type="match status" value="1"/>
</dbReference>
<dbReference type="PANTHER" id="PTHR32196:SF19">
    <property type="entry name" value="GALACTOFURANOSE TRANSPORTER PERMEASE PROTEIN YTFT"/>
    <property type="match status" value="1"/>
</dbReference>
<gene>
    <name evidence="7" type="ORF">J4H91_11600</name>
</gene>
<comment type="subcellular location">
    <subcellularLocation>
        <location evidence="1">Cell membrane</location>
        <topology evidence="1">Multi-pass membrane protein</topology>
    </subcellularLocation>
</comment>
<evidence type="ECO:0000313" key="7">
    <source>
        <dbReference type="EMBL" id="MBO1805953.1"/>
    </source>
</evidence>
<feature type="transmembrane region" description="Helical" evidence="6">
    <location>
        <begin position="228"/>
        <end position="248"/>
    </location>
</feature>
<evidence type="ECO:0000256" key="2">
    <source>
        <dbReference type="ARBA" id="ARBA00022475"/>
    </source>
</evidence>
<evidence type="ECO:0000256" key="5">
    <source>
        <dbReference type="ARBA" id="ARBA00023136"/>
    </source>
</evidence>
<reference evidence="7" key="1">
    <citation type="submission" date="2021-03" db="EMBL/GenBank/DDBJ databases">
        <title>Leucobacter chromiisoli sp. nov., isolated from chromium-containing soil of chemical plant.</title>
        <authorList>
            <person name="Xu Z."/>
        </authorList>
    </citation>
    <scope>NUCLEOTIDE SEQUENCE</scope>
    <source>
        <strain evidence="7">A2</strain>
    </source>
</reference>
<keyword evidence="5 6" id="KW-0472">Membrane</keyword>
<keyword evidence="4 6" id="KW-1133">Transmembrane helix</keyword>
<accession>A0A939LZI2</accession>
<evidence type="ECO:0000256" key="6">
    <source>
        <dbReference type="SAM" id="Phobius"/>
    </source>
</evidence>
<dbReference type="EMBL" id="JAGDYL010000020">
    <property type="protein sequence ID" value="MBO1805953.1"/>
    <property type="molecule type" value="Genomic_DNA"/>
</dbReference>
<dbReference type="Pfam" id="PF02653">
    <property type="entry name" value="BPD_transp_2"/>
    <property type="match status" value="1"/>
</dbReference>
<feature type="transmembrane region" description="Helical" evidence="6">
    <location>
        <begin position="177"/>
        <end position="199"/>
    </location>
</feature>
<organism evidence="7 8">
    <name type="scientific">Leucobacter ruminantium</name>
    <dbReference type="NCBI Taxonomy" id="1289170"/>
    <lineage>
        <taxon>Bacteria</taxon>
        <taxon>Bacillati</taxon>
        <taxon>Actinomycetota</taxon>
        <taxon>Actinomycetes</taxon>
        <taxon>Micrococcales</taxon>
        <taxon>Microbacteriaceae</taxon>
        <taxon>Leucobacter</taxon>
    </lineage>
</organism>
<name>A0A939LZI2_9MICO</name>
<sequence length="365" mass="37279">MNESTKRPSLLRLVRRPMFWGAVAIAALLLLNLIKDPAYLAISVNPSNGHLVGNLIDILRASAPILMIALGMALVIATGGIDLSVGSVMAVAGATAMEFLKSAGGDPGSAFAALGLSLGVAALLGLVNGALVAFVGLQPFISTLVMMLAGRGLAKVVTGGQNTNAENGMFRWIANGYVLGIPVVFLLAIAVVIVVGLVVRRSALGLMVEAIGINPKASRMAGVRPRGILLTVYTLSGLLAGVAGVFAVSTVMTVDVSRTGYQMELDAILAVVIGGTALTGGKFSINGAVIGALLIATLNKTVLFLGISSSATPAFKAIVIVVLCLVQSEKVRARFSRRRNRGAESGPMPQTALLKLGAEGKGAGA</sequence>
<evidence type="ECO:0000256" key="1">
    <source>
        <dbReference type="ARBA" id="ARBA00004651"/>
    </source>
</evidence>
<keyword evidence="3 6" id="KW-0812">Transmembrane</keyword>
<dbReference type="GO" id="GO:0005886">
    <property type="term" value="C:plasma membrane"/>
    <property type="evidence" value="ECO:0007669"/>
    <property type="project" value="UniProtKB-SubCell"/>
</dbReference>
<comment type="caution">
    <text evidence="7">The sequence shown here is derived from an EMBL/GenBank/DDBJ whole genome shotgun (WGS) entry which is preliminary data.</text>
</comment>
<dbReference type="AlphaFoldDB" id="A0A939LZI2"/>
<dbReference type="PANTHER" id="PTHR32196">
    <property type="entry name" value="ABC TRANSPORTER PERMEASE PROTEIN YPHD-RELATED-RELATED"/>
    <property type="match status" value="1"/>
</dbReference>
<feature type="transmembrane region" description="Helical" evidence="6">
    <location>
        <begin position="64"/>
        <end position="97"/>
    </location>
</feature>
<keyword evidence="2" id="KW-1003">Cell membrane</keyword>
<evidence type="ECO:0000256" key="3">
    <source>
        <dbReference type="ARBA" id="ARBA00022692"/>
    </source>
</evidence>
<dbReference type="Proteomes" id="UP000664398">
    <property type="component" value="Unassembled WGS sequence"/>
</dbReference>
<dbReference type="InterPro" id="IPR001851">
    <property type="entry name" value="ABC_transp_permease"/>
</dbReference>
<feature type="transmembrane region" description="Helical" evidence="6">
    <location>
        <begin position="109"/>
        <end position="137"/>
    </location>
</feature>
<keyword evidence="8" id="KW-1185">Reference proteome</keyword>
<dbReference type="RefSeq" id="WP_208046423.1">
    <property type="nucleotide sequence ID" value="NZ_JAGDYL010000020.1"/>
</dbReference>
<dbReference type="GO" id="GO:0022857">
    <property type="term" value="F:transmembrane transporter activity"/>
    <property type="evidence" value="ECO:0007669"/>
    <property type="project" value="InterPro"/>
</dbReference>
<evidence type="ECO:0000256" key="4">
    <source>
        <dbReference type="ARBA" id="ARBA00022989"/>
    </source>
</evidence>
<proteinExistence type="predicted"/>
<protein>
    <submittedName>
        <fullName evidence="7">ABC transporter permease</fullName>
    </submittedName>
</protein>